<dbReference type="EMBL" id="CP016793">
    <property type="protein sequence ID" value="ANZ40582.1"/>
    <property type="molecule type" value="Genomic_DNA"/>
</dbReference>
<organism evidence="1 2">
    <name type="scientific">Lentzea guizhouensis</name>
    <dbReference type="NCBI Taxonomy" id="1586287"/>
    <lineage>
        <taxon>Bacteria</taxon>
        <taxon>Bacillati</taxon>
        <taxon>Actinomycetota</taxon>
        <taxon>Actinomycetes</taxon>
        <taxon>Pseudonocardiales</taxon>
        <taxon>Pseudonocardiaceae</taxon>
        <taxon>Lentzea</taxon>
    </lineage>
</organism>
<proteinExistence type="predicted"/>
<dbReference type="Proteomes" id="UP000093053">
    <property type="component" value="Chromosome"/>
</dbReference>
<evidence type="ECO:0000313" key="2">
    <source>
        <dbReference type="Proteomes" id="UP000093053"/>
    </source>
</evidence>
<keyword evidence="2" id="KW-1185">Reference proteome</keyword>
<evidence type="ECO:0000313" key="1">
    <source>
        <dbReference type="EMBL" id="ANZ40582.1"/>
    </source>
</evidence>
<sequence length="75" mass="8205">MRQTVALLRLSGPDELVEAAMSVRQAERALRGTRFVGDDGAYFDKDAPPKAVLAAAHNLENVVHEFARTSRKLAV</sequence>
<reference evidence="1 2" key="1">
    <citation type="submission" date="2016-07" db="EMBL/GenBank/DDBJ databases">
        <title>Complete genome sequence of the Lentzea guizhouensis DHS C013.</title>
        <authorList>
            <person name="Cao C."/>
        </authorList>
    </citation>
    <scope>NUCLEOTIDE SEQUENCE [LARGE SCALE GENOMIC DNA]</scope>
    <source>
        <strain evidence="1 2">DHS C013</strain>
    </source>
</reference>
<dbReference type="KEGG" id="led:BBK82_35835"/>
<protein>
    <recommendedName>
        <fullName evidence="3">HEPN domain-containing protein</fullName>
    </recommendedName>
</protein>
<gene>
    <name evidence="1" type="ORF">BBK82_35835</name>
</gene>
<accession>A0A1B2HSA7</accession>
<dbReference type="AlphaFoldDB" id="A0A1B2HSA7"/>
<evidence type="ECO:0008006" key="3">
    <source>
        <dbReference type="Google" id="ProtNLM"/>
    </source>
</evidence>
<name>A0A1B2HSA7_9PSEU</name>